<name>Q10J21_ORYSJ</name>
<proteinExistence type="predicted"/>
<feature type="region of interest" description="Disordered" evidence="1">
    <location>
        <begin position="30"/>
        <end position="85"/>
    </location>
</feature>
<organism evidence="2 3">
    <name type="scientific">Oryza sativa subsp. japonica</name>
    <name type="common">Rice</name>
    <dbReference type="NCBI Taxonomy" id="39947"/>
    <lineage>
        <taxon>Eukaryota</taxon>
        <taxon>Viridiplantae</taxon>
        <taxon>Streptophyta</taxon>
        <taxon>Embryophyta</taxon>
        <taxon>Tracheophyta</taxon>
        <taxon>Spermatophyta</taxon>
        <taxon>Magnoliopsida</taxon>
        <taxon>Liliopsida</taxon>
        <taxon>Poales</taxon>
        <taxon>Poaceae</taxon>
        <taxon>BOP clade</taxon>
        <taxon>Oryzoideae</taxon>
        <taxon>Oryzeae</taxon>
        <taxon>Oryzinae</taxon>
        <taxon>Oryza</taxon>
        <taxon>Oryza sativa</taxon>
    </lineage>
</organism>
<reference evidence="3" key="2">
    <citation type="journal article" date="2008" name="Nucleic Acids Res.">
        <title>The rice annotation project database (RAP-DB): 2008 update.</title>
        <authorList>
            <consortium name="The rice annotation project (RAP)"/>
        </authorList>
    </citation>
    <scope>GENOME REANNOTATION</scope>
    <source>
        <strain evidence="3">cv. Nipponbare</strain>
    </source>
</reference>
<protein>
    <submittedName>
        <fullName evidence="2">Uncharacterized protein</fullName>
    </submittedName>
</protein>
<sequence length="101" mass="11285">MAYDGGIVCVWDVESNLEGVRNWFRRSNRRLTGGQTGGKVAVRPAGARRSDQRRQQARQATSAVGPVDLYRSDQRHLSGQTGRSISVRPTSVEIEGSFYFR</sequence>
<reference evidence="3" key="1">
    <citation type="journal article" date="2005" name="Nature">
        <title>The map-based sequence of the rice genome.</title>
        <authorList>
            <consortium name="International rice genome sequencing project (IRGSP)"/>
            <person name="Matsumoto T."/>
            <person name="Wu J."/>
            <person name="Kanamori H."/>
            <person name="Katayose Y."/>
            <person name="Fujisawa M."/>
            <person name="Namiki N."/>
            <person name="Mizuno H."/>
            <person name="Yamamoto K."/>
            <person name="Antonio B.A."/>
            <person name="Baba T."/>
            <person name="Sakata K."/>
            <person name="Nagamura Y."/>
            <person name="Aoki H."/>
            <person name="Arikawa K."/>
            <person name="Arita K."/>
            <person name="Bito T."/>
            <person name="Chiden Y."/>
            <person name="Fujitsuka N."/>
            <person name="Fukunaka R."/>
            <person name="Hamada M."/>
            <person name="Harada C."/>
            <person name="Hayashi A."/>
            <person name="Hijishita S."/>
            <person name="Honda M."/>
            <person name="Hosokawa S."/>
            <person name="Ichikawa Y."/>
            <person name="Idonuma A."/>
            <person name="Iijima M."/>
            <person name="Ikeda M."/>
            <person name="Ikeno M."/>
            <person name="Ito K."/>
            <person name="Ito S."/>
            <person name="Ito T."/>
            <person name="Ito Y."/>
            <person name="Ito Y."/>
            <person name="Iwabuchi A."/>
            <person name="Kamiya K."/>
            <person name="Karasawa W."/>
            <person name="Kurita K."/>
            <person name="Katagiri S."/>
            <person name="Kikuta A."/>
            <person name="Kobayashi H."/>
            <person name="Kobayashi N."/>
            <person name="Machita K."/>
            <person name="Maehara T."/>
            <person name="Masukawa M."/>
            <person name="Mizubayashi T."/>
            <person name="Mukai Y."/>
            <person name="Nagasaki H."/>
            <person name="Nagata Y."/>
            <person name="Naito S."/>
            <person name="Nakashima M."/>
            <person name="Nakama Y."/>
            <person name="Nakamichi Y."/>
            <person name="Nakamura M."/>
            <person name="Meguro A."/>
            <person name="Negishi M."/>
            <person name="Ohta I."/>
            <person name="Ohta T."/>
            <person name="Okamoto M."/>
            <person name="Ono N."/>
            <person name="Saji S."/>
            <person name="Sakaguchi M."/>
            <person name="Sakai K."/>
            <person name="Shibata M."/>
            <person name="Shimokawa T."/>
            <person name="Song J."/>
            <person name="Takazaki Y."/>
            <person name="Terasawa K."/>
            <person name="Tsugane M."/>
            <person name="Tsuji K."/>
            <person name="Ueda S."/>
            <person name="Waki K."/>
            <person name="Yamagata H."/>
            <person name="Yamamoto M."/>
            <person name="Yamamoto S."/>
            <person name="Yamane H."/>
            <person name="Yoshiki S."/>
            <person name="Yoshihara R."/>
            <person name="Yukawa K."/>
            <person name="Zhong H."/>
            <person name="Yano M."/>
            <person name="Yuan Q."/>
            <person name="Ouyang S."/>
            <person name="Liu J."/>
            <person name="Jones K.M."/>
            <person name="Gansberger K."/>
            <person name="Moffat K."/>
            <person name="Hill J."/>
            <person name="Bera J."/>
            <person name="Fadrosh D."/>
            <person name="Jin S."/>
            <person name="Johri S."/>
            <person name="Kim M."/>
            <person name="Overton L."/>
            <person name="Reardon M."/>
            <person name="Tsitrin T."/>
            <person name="Vuong H."/>
            <person name="Weaver B."/>
            <person name="Ciecko A."/>
            <person name="Tallon L."/>
            <person name="Jackson J."/>
            <person name="Pai G."/>
            <person name="Aken S.V."/>
            <person name="Utterback T."/>
            <person name="Reidmuller S."/>
            <person name="Feldblyum T."/>
            <person name="Hsiao J."/>
            <person name="Zismann V."/>
            <person name="Iobst S."/>
            <person name="de Vazeille A.R."/>
            <person name="Buell C.R."/>
            <person name="Ying K."/>
            <person name="Li Y."/>
            <person name="Lu T."/>
            <person name="Huang Y."/>
            <person name="Zhao Q."/>
            <person name="Feng Q."/>
            <person name="Zhang L."/>
            <person name="Zhu J."/>
            <person name="Weng Q."/>
            <person name="Mu J."/>
            <person name="Lu Y."/>
            <person name="Fan D."/>
            <person name="Liu Y."/>
            <person name="Guan J."/>
            <person name="Zhang Y."/>
            <person name="Yu S."/>
            <person name="Liu X."/>
            <person name="Zhang Y."/>
            <person name="Hong G."/>
            <person name="Han B."/>
            <person name="Choisne N."/>
            <person name="Demange N."/>
            <person name="Orjeda G."/>
            <person name="Samain S."/>
            <person name="Cattolico L."/>
            <person name="Pelletier E."/>
            <person name="Couloux A."/>
            <person name="Segurens B."/>
            <person name="Wincker P."/>
            <person name="D'Hont A."/>
            <person name="Scarpelli C."/>
            <person name="Weissenbach J."/>
            <person name="Salanoubat M."/>
            <person name="Quetier F."/>
            <person name="Yu Y."/>
            <person name="Kim H.R."/>
            <person name="Rambo T."/>
            <person name="Currie J."/>
            <person name="Collura K."/>
            <person name="Luo M."/>
            <person name="Yang T."/>
            <person name="Ammiraju J.S.S."/>
            <person name="Engler F."/>
            <person name="Soderlund C."/>
            <person name="Wing R.A."/>
            <person name="Palmer L.E."/>
            <person name="de la Bastide M."/>
            <person name="Spiegel L."/>
            <person name="Nascimento L."/>
            <person name="Zutavern T."/>
            <person name="O'Shaughnessy A."/>
            <person name="Dike S."/>
            <person name="Dedhia N."/>
            <person name="Preston R."/>
            <person name="Balija V."/>
            <person name="McCombie W.R."/>
            <person name="Chow T."/>
            <person name="Chen H."/>
            <person name="Chung M."/>
            <person name="Chen C."/>
            <person name="Shaw J."/>
            <person name="Wu H."/>
            <person name="Hsiao K."/>
            <person name="Chao Y."/>
            <person name="Chu M."/>
            <person name="Cheng C."/>
            <person name="Hour A."/>
            <person name="Lee P."/>
            <person name="Lin S."/>
            <person name="Lin Y."/>
            <person name="Liou J."/>
            <person name="Liu S."/>
            <person name="Hsing Y."/>
            <person name="Raghuvanshi S."/>
            <person name="Mohanty A."/>
            <person name="Bharti A.K."/>
            <person name="Gaur A."/>
            <person name="Gupta V."/>
            <person name="Kumar D."/>
            <person name="Ravi V."/>
            <person name="Vij S."/>
            <person name="Kapur A."/>
            <person name="Khurana P."/>
            <person name="Khurana P."/>
            <person name="Khurana J.P."/>
            <person name="Tyagi A.K."/>
            <person name="Gaikwad K."/>
            <person name="Singh A."/>
            <person name="Dalal V."/>
            <person name="Srivastava S."/>
            <person name="Dixit A."/>
            <person name="Pal A.K."/>
            <person name="Ghazi I.A."/>
            <person name="Yadav M."/>
            <person name="Pandit A."/>
            <person name="Bhargava A."/>
            <person name="Sureshbabu K."/>
            <person name="Batra K."/>
            <person name="Sharma T.R."/>
            <person name="Mohapatra T."/>
            <person name="Singh N.K."/>
            <person name="Messing J."/>
            <person name="Nelson A.B."/>
            <person name="Fuks G."/>
            <person name="Kavchok S."/>
            <person name="Keizer G."/>
            <person name="Linton E."/>
            <person name="Llaca V."/>
            <person name="Song R."/>
            <person name="Tanyolac B."/>
            <person name="Young S."/>
            <person name="Ho-Il K."/>
            <person name="Hahn J.H."/>
            <person name="Sangsakoo G."/>
            <person name="Vanavichit A."/>
            <person name="de Mattos Luiz.A.T."/>
            <person name="Zimmer P.D."/>
            <person name="Malone G."/>
            <person name="Dellagostin O."/>
            <person name="de Oliveira A.C."/>
            <person name="Bevan M."/>
            <person name="Bancroft I."/>
            <person name="Minx P."/>
            <person name="Cordum H."/>
            <person name="Wilson R."/>
            <person name="Cheng Z."/>
            <person name="Jin W."/>
            <person name="Jiang J."/>
            <person name="Leong S.A."/>
            <person name="Iwama H."/>
            <person name="Gojobori T."/>
            <person name="Itoh T."/>
            <person name="Niimura Y."/>
            <person name="Fujii Y."/>
            <person name="Habara T."/>
            <person name="Sakai H."/>
            <person name="Sato Y."/>
            <person name="Wilson G."/>
            <person name="Kumar K."/>
            <person name="McCouch S."/>
            <person name="Juretic N."/>
            <person name="Hoen D."/>
            <person name="Wright S."/>
            <person name="Bruskiewich R."/>
            <person name="Bureau T."/>
            <person name="Miyao A."/>
            <person name="Hirochika H."/>
            <person name="Nishikawa T."/>
            <person name="Kadowaki K."/>
            <person name="Sugiura M."/>
            <person name="Burr B."/>
            <person name="Sasaki T."/>
        </authorList>
    </citation>
    <scope>NUCLEOTIDE SEQUENCE [LARGE SCALE GENOMIC DNA]</scope>
    <source>
        <strain evidence="3">cv. Nipponbare</strain>
    </source>
</reference>
<evidence type="ECO:0000313" key="2">
    <source>
        <dbReference type="EMBL" id="AAR89001.1"/>
    </source>
</evidence>
<evidence type="ECO:0000313" key="3">
    <source>
        <dbReference type="Proteomes" id="UP000000763"/>
    </source>
</evidence>
<dbReference type="Proteomes" id="UP000000763">
    <property type="component" value="Chromosome 3"/>
</dbReference>
<dbReference type="EMBL" id="AC106887">
    <property type="protein sequence ID" value="AAR89001.1"/>
    <property type="molecule type" value="Genomic_DNA"/>
</dbReference>
<accession>Q10J21</accession>
<dbReference type="AlphaFoldDB" id="Q10J21"/>
<gene>
    <name evidence="2" type="ORF">OSJNBa0054H04.7</name>
</gene>
<evidence type="ECO:0000256" key="1">
    <source>
        <dbReference type="SAM" id="MobiDB-lite"/>
    </source>
</evidence>